<dbReference type="InterPro" id="IPR052055">
    <property type="entry name" value="Hepadnavirus_pol/RT"/>
</dbReference>
<organism evidence="2 3">
    <name type="scientific">Branchiostoma floridae</name>
    <name type="common">Florida lancelet</name>
    <name type="synonym">Amphioxus</name>
    <dbReference type="NCBI Taxonomy" id="7739"/>
    <lineage>
        <taxon>Eukaryota</taxon>
        <taxon>Metazoa</taxon>
        <taxon>Chordata</taxon>
        <taxon>Cephalochordata</taxon>
        <taxon>Leptocardii</taxon>
        <taxon>Amphioxiformes</taxon>
        <taxon>Branchiostomatidae</taxon>
        <taxon>Branchiostoma</taxon>
    </lineage>
</organism>
<dbReference type="PANTHER" id="PTHR33050">
    <property type="entry name" value="REVERSE TRANSCRIPTASE DOMAIN-CONTAINING PROTEIN"/>
    <property type="match status" value="1"/>
</dbReference>
<proteinExistence type="predicted"/>
<evidence type="ECO:0000313" key="2">
    <source>
        <dbReference type="Proteomes" id="UP000001554"/>
    </source>
</evidence>
<gene>
    <name evidence="3" type="primary">LOC118429421</name>
</gene>
<sequence>MDNDGIVNSDYSSMFDDDIVRCVDSSLVIVSEAQSPDDGNNTAPVEGDSNFPRLPALPFRPSVQFFGHEAQADVVHSDSSRLCSVLAPGACPVLIAPVPHGLPTVIQPWPPSQCRLSVNSGIPTDAYYGVPFKLTLPRLDDFLDIVVAKGPACLMFKRDLRRYYRQIPVDPKDYALLGFTWRGLVFVDTSLPFGLSSSTFLAQRVSDAVNYVFHLDGYDAVNYIDDFGGADEPDRATDAYEHLGKLIQDLGLEESAQKAEPPSTYMTFVGVGVDSVRMIVEVTPQRLQEVSDILFQWQDRDTATRRDVESLIGKLMYIAKCVRSSRLFVSRLLRLLSTMPDRSHSYPLGEEFHKDLAWWVAFLRVYNGISIIPQEPWSVPDAVAATDSCLTGCGGICGNEYFHKEFPPAILQADNHIAYLETLTLVVAAKIWGPKWRGKRLQFLCDSADTVSVLNTGKAKDAGLLACARELWWIASREEFQIKVTHISGETNRQADHLSRWHLSLAHQDAFLQLTDTRVVHEIFVPDDFFTFLCPF</sequence>
<dbReference type="Proteomes" id="UP000001554">
    <property type="component" value="Chromosome 13"/>
</dbReference>
<dbReference type="OrthoDB" id="10058284at2759"/>
<evidence type="ECO:0000313" key="3">
    <source>
        <dbReference type="RefSeq" id="XP_035695801.1"/>
    </source>
</evidence>
<dbReference type="CDD" id="cd09275">
    <property type="entry name" value="RNase_HI_RT_DIRS1"/>
    <property type="match status" value="1"/>
</dbReference>
<dbReference type="SUPFAM" id="SSF56672">
    <property type="entry name" value="DNA/RNA polymerases"/>
    <property type="match status" value="1"/>
</dbReference>
<dbReference type="InterPro" id="IPR043128">
    <property type="entry name" value="Rev_trsase/Diguanyl_cyclase"/>
</dbReference>
<dbReference type="Gene3D" id="3.30.70.270">
    <property type="match status" value="1"/>
</dbReference>
<feature type="region of interest" description="Disordered" evidence="1">
    <location>
        <begin position="33"/>
        <end position="52"/>
    </location>
</feature>
<dbReference type="InterPro" id="IPR043502">
    <property type="entry name" value="DNA/RNA_pol_sf"/>
</dbReference>
<evidence type="ECO:0000256" key="1">
    <source>
        <dbReference type="SAM" id="MobiDB-lite"/>
    </source>
</evidence>
<name>A0A9J7M6M3_BRAFL</name>
<dbReference type="PANTHER" id="PTHR33050:SF7">
    <property type="entry name" value="RIBONUCLEASE H"/>
    <property type="match status" value="1"/>
</dbReference>
<keyword evidence="2" id="KW-1185">Reference proteome</keyword>
<feature type="compositionally biased region" description="Polar residues" evidence="1">
    <location>
        <begin position="33"/>
        <end position="43"/>
    </location>
</feature>
<dbReference type="Gene3D" id="3.10.10.10">
    <property type="entry name" value="HIV Type 1 Reverse Transcriptase, subunit A, domain 1"/>
    <property type="match status" value="1"/>
</dbReference>
<accession>A0A9J7M6M3</accession>
<reference evidence="3" key="2">
    <citation type="submission" date="2025-08" db="UniProtKB">
        <authorList>
            <consortium name="RefSeq"/>
        </authorList>
    </citation>
    <scope>IDENTIFICATION</scope>
    <source>
        <strain evidence="3">S238N-H82</strain>
        <tissue evidence="3">Testes</tissue>
    </source>
</reference>
<reference evidence="2" key="1">
    <citation type="journal article" date="2020" name="Nat. Ecol. Evol.">
        <title>Deeply conserved synteny resolves early events in vertebrate evolution.</title>
        <authorList>
            <person name="Simakov O."/>
            <person name="Marletaz F."/>
            <person name="Yue J.X."/>
            <person name="O'Connell B."/>
            <person name="Jenkins J."/>
            <person name="Brandt A."/>
            <person name="Calef R."/>
            <person name="Tung C.H."/>
            <person name="Huang T.K."/>
            <person name="Schmutz J."/>
            <person name="Satoh N."/>
            <person name="Yu J.K."/>
            <person name="Putnam N.H."/>
            <person name="Green R.E."/>
            <person name="Rokhsar D.S."/>
        </authorList>
    </citation>
    <scope>NUCLEOTIDE SEQUENCE [LARGE SCALE GENOMIC DNA]</scope>
    <source>
        <strain evidence="2">S238N-H82</strain>
    </source>
</reference>
<protein>
    <submittedName>
        <fullName evidence="3">Uncharacterized protein LOC118429421</fullName>
    </submittedName>
</protein>
<dbReference type="GeneID" id="118429421"/>
<dbReference type="AlphaFoldDB" id="A0A9J7M6M3"/>
<dbReference type="OMA" id="ARELWWI"/>
<dbReference type="KEGG" id="bfo:118429421"/>
<dbReference type="RefSeq" id="XP_035695801.1">
    <property type="nucleotide sequence ID" value="XM_035839908.1"/>
</dbReference>